<dbReference type="EMBL" id="BBVC01000016">
    <property type="protein sequence ID" value="GAO97737.1"/>
    <property type="molecule type" value="Genomic_DNA"/>
</dbReference>
<dbReference type="AlphaFoldDB" id="A0A0K8MB99"/>
<dbReference type="PIRSF" id="PIRSF032064">
    <property type="entry name" value="UCP032064"/>
    <property type="match status" value="1"/>
</dbReference>
<protein>
    <recommendedName>
        <fullName evidence="3">DUF721 domain-containing protein</fullName>
    </recommendedName>
</protein>
<reference evidence="1 2" key="1">
    <citation type="submission" date="2015-03" db="EMBL/GenBank/DDBJ databases">
        <title>Caedibacter varicaedens, whole genome shotgun sequence.</title>
        <authorList>
            <person name="Suzuki H."/>
            <person name="Dapper A.L."/>
            <person name="Gibson A.K."/>
            <person name="Jackson C."/>
            <person name="Lee H."/>
            <person name="Pejaver V.R."/>
            <person name="Doak T."/>
            <person name="Lynch M."/>
        </authorList>
    </citation>
    <scope>NUCLEOTIDE SEQUENCE [LARGE SCALE GENOMIC DNA]</scope>
</reference>
<keyword evidence="2" id="KW-1185">Reference proteome</keyword>
<evidence type="ECO:0000313" key="2">
    <source>
        <dbReference type="Proteomes" id="UP000036771"/>
    </source>
</evidence>
<gene>
    <name evidence="1" type="ORF">Cva_00376</name>
</gene>
<dbReference type="OrthoDB" id="7160947at2"/>
<comment type="caution">
    <text evidence="1">The sequence shown here is derived from an EMBL/GenBank/DDBJ whole genome shotgun (WGS) entry which is preliminary data.</text>
</comment>
<name>A0A0K8MB99_9PROT</name>
<dbReference type="InterPro" id="IPR007922">
    <property type="entry name" value="DciA-like"/>
</dbReference>
<evidence type="ECO:0008006" key="3">
    <source>
        <dbReference type="Google" id="ProtNLM"/>
    </source>
</evidence>
<dbReference type="InterPro" id="IPR010593">
    <property type="entry name" value="DUF1159"/>
</dbReference>
<accession>A0A0K8MB99</accession>
<evidence type="ECO:0000313" key="1">
    <source>
        <dbReference type="EMBL" id="GAO97737.1"/>
    </source>
</evidence>
<organism evidence="1 2">
    <name type="scientific">Caedimonas varicaedens</name>
    <dbReference type="NCBI Taxonomy" id="1629334"/>
    <lineage>
        <taxon>Bacteria</taxon>
        <taxon>Pseudomonadati</taxon>
        <taxon>Pseudomonadota</taxon>
        <taxon>Alphaproteobacteria</taxon>
        <taxon>Holosporales</taxon>
        <taxon>Caedimonadaceae</taxon>
        <taxon>Caedimonas</taxon>
    </lineage>
</organism>
<proteinExistence type="predicted"/>
<dbReference type="STRING" id="1629334.Cva_00376"/>
<sequence>MSRPQQVFSGPRPLAKMMTYILKPALRSRSAHEATLMLDWIKIIKPDLAQRCYPERLIFARGQKEEGTLVIAADSGSSLLIQHSEPLLIDCINAYFGYKIVGKIKIRHTRISFGKKEKSFVKEMPVKENPDDPLFDSINDPELKAALGRLKAVYYSKISKTG</sequence>
<dbReference type="Proteomes" id="UP000036771">
    <property type="component" value="Unassembled WGS sequence"/>
</dbReference>
<dbReference type="Pfam" id="PF05258">
    <property type="entry name" value="DciA"/>
    <property type="match status" value="1"/>
</dbReference>